<feature type="non-terminal residue" evidence="3">
    <location>
        <position position="1"/>
    </location>
</feature>
<proteinExistence type="predicted"/>
<protein>
    <recommendedName>
        <fullName evidence="2">Peptidase S74 domain-containing protein</fullName>
    </recommendedName>
</protein>
<reference evidence="4" key="1">
    <citation type="submission" date="2017-09" db="EMBL/GenBank/DDBJ databases">
        <title>Depth-based differentiation of microbial function through sediment-hosted aquifers and enrichment of novel symbionts in the deep terrestrial subsurface.</title>
        <authorList>
            <person name="Probst A.J."/>
            <person name="Ladd B."/>
            <person name="Jarett J.K."/>
            <person name="Geller-Mcgrath D.E."/>
            <person name="Sieber C.M.K."/>
            <person name="Emerson J.B."/>
            <person name="Anantharaman K."/>
            <person name="Thomas B.C."/>
            <person name="Malmstrom R."/>
            <person name="Stieglmeier M."/>
            <person name="Klingl A."/>
            <person name="Woyke T."/>
            <person name="Ryan C.M."/>
            <person name="Banfield J.F."/>
        </authorList>
    </citation>
    <scope>NUCLEOTIDE SEQUENCE [LARGE SCALE GENOMIC DNA]</scope>
</reference>
<dbReference type="InterPro" id="IPR006141">
    <property type="entry name" value="Intein_N"/>
</dbReference>
<dbReference type="AlphaFoldDB" id="A0A2M8EM45"/>
<dbReference type="InterPro" id="IPR030392">
    <property type="entry name" value="S74_ICA"/>
</dbReference>
<dbReference type="InterPro" id="IPR036844">
    <property type="entry name" value="Hint_dom_sf"/>
</dbReference>
<sequence>GLGINAGGTRLFVKNNGNVGIGTTGPSVALDVVGDIEYTGTITDVSDIRLKENFEPIVNPLGIINGLQGLKFNMIGSNIREVGLIAQDVQNVLPEAVRVVDPENGYLGVSYPSLIPVLIEGIKEQQGQISLLSGQMSSFASVLSVSAGGTGGDGLNGQGNVGAVRIDGHCVTGDTMLPIRRRKRRKDGDESEDIDDYDYLYCRINEVQAGDEVLSLDEGDGDSGQDAISGGTMPEGNNNVGTGTLGYARINALMDMDVHEVYEITTKSGRKIRTTANHPYLTLVCPASEVAQPLESRDQSGMGQGSAYSFSGIL</sequence>
<evidence type="ECO:0000259" key="2">
    <source>
        <dbReference type="PROSITE" id="PS51688"/>
    </source>
</evidence>
<dbReference type="Pfam" id="PF13884">
    <property type="entry name" value="Peptidase_S74"/>
    <property type="match status" value="1"/>
</dbReference>
<dbReference type="EMBL" id="PFSJ01000010">
    <property type="protein sequence ID" value="PJC23795.1"/>
    <property type="molecule type" value="Genomic_DNA"/>
</dbReference>
<feature type="region of interest" description="Disordered" evidence="1">
    <location>
        <begin position="218"/>
        <end position="240"/>
    </location>
</feature>
<comment type="caution">
    <text evidence="3">The sequence shown here is derived from an EMBL/GenBank/DDBJ whole genome shotgun (WGS) entry which is preliminary data.</text>
</comment>
<dbReference type="PROSITE" id="PS51688">
    <property type="entry name" value="ICA"/>
    <property type="match status" value="1"/>
</dbReference>
<dbReference type="SUPFAM" id="SSF51294">
    <property type="entry name" value="Hedgehog/intein (Hint) domain"/>
    <property type="match status" value="1"/>
</dbReference>
<name>A0A2M8EM45_UNCKA</name>
<dbReference type="Gene3D" id="2.170.16.10">
    <property type="entry name" value="Hedgehog/Intein (Hint) domain"/>
    <property type="match status" value="1"/>
</dbReference>
<dbReference type="GO" id="GO:0016539">
    <property type="term" value="P:intein-mediated protein splicing"/>
    <property type="evidence" value="ECO:0007669"/>
    <property type="project" value="InterPro"/>
</dbReference>
<organism evidence="3 4">
    <name type="scientific">candidate division WWE3 bacterium CG_4_9_14_0_2_um_filter_35_11</name>
    <dbReference type="NCBI Taxonomy" id="1975077"/>
    <lineage>
        <taxon>Bacteria</taxon>
        <taxon>Katanobacteria</taxon>
    </lineage>
</organism>
<dbReference type="CDD" id="cd00081">
    <property type="entry name" value="Hint"/>
    <property type="match status" value="1"/>
</dbReference>
<evidence type="ECO:0000313" key="4">
    <source>
        <dbReference type="Proteomes" id="UP000229756"/>
    </source>
</evidence>
<dbReference type="PROSITE" id="PS50817">
    <property type="entry name" value="INTEIN_N_TER"/>
    <property type="match status" value="1"/>
</dbReference>
<accession>A0A2M8EM45</accession>
<gene>
    <name evidence="3" type="ORF">CO058_01285</name>
</gene>
<dbReference type="Proteomes" id="UP000229756">
    <property type="component" value="Unassembled WGS sequence"/>
</dbReference>
<evidence type="ECO:0000256" key="1">
    <source>
        <dbReference type="SAM" id="MobiDB-lite"/>
    </source>
</evidence>
<evidence type="ECO:0000313" key="3">
    <source>
        <dbReference type="EMBL" id="PJC23795.1"/>
    </source>
</evidence>
<feature type="domain" description="Peptidase S74" evidence="2">
    <location>
        <begin position="46"/>
        <end position="136"/>
    </location>
</feature>